<dbReference type="RefSeq" id="WP_025410625.1">
    <property type="nucleotide sequence ID" value="NZ_CP007128.1"/>
</dbReference>
<gene>
    <name evidence="3" type="ORF">J421_1575</name>
</gene>
<feature type="region of interest" description="Disordered" evidence="1">
    <location>
        <begin position="69"/>
        <end position="101"/>
    </location>
</feature>
<reference evidence="3 4" key="1">
    <citation type="journal article" date="2014" name="Genome Announc.">
        <title>Genome Sequence and Methylome of Soil Bacterium Gemmatirosa kalamazoonensis KBS708T, a Member of the Rarely Cultivated Gemmatimonadetes Phylum.</title>
        <authorList>
            <person name="Debruyn J.M."/>
            <person name="Radosevich M."/>
            <person name="Wommack K.E."/>
            <person name="Polson S.W."/>
            <person name="Hauser L.J."/>
            <person name="Fawaz M.N."/>
            <person name="Korlach J."/>
            <person name="Tsai Y.C."/>
        </authorList>
    </citation>
    <scope>NUCLEOTIDE SEQUENCE [LARGE SCALE GENOMIC DNA]</scope>
    <source>
        <strain evidence="3 4">KBS708</strain>
    </source>
</reference>
<evidence type="ECO:0000313" key="4">
    <source>
        <dbReference type="Proteomes" id="UP000019151"/>
    </source>
</evidence>
<dbReference type="EMBL" id="CP007128">
    <property type="protein sequence ID" value="AHG89112.1"/>
    <property type="molecule type" value="Genomic_DNA"/>
</dbReference>
<evidence type="ECO:0000313" key="3">
    <source>
        <dbReference type="EMBL" id="AHG89112.1"/>
    </source>
</evidence>
<feature type="compositionally biased region" description="Low complexity" evidence="1">
    <location>
        <begin position="70"/>
        <end position="101"/>
    </location>
</feature>
<dbReference type="Proteomes" id="UP000019151">
    <property type="component" value="Chromosome"/>
</dbReference>
<keyword evidence="2" id="KW-0472">Membrane</keyword>
<keyword evidence="2" id="KW-1133">Transmembrane helix</keyword>
<feature type="compositionally biased region" description="Low complexity" evidence="1">
    <location>
        <begin position="137"/>
        <end position="152"/>
    </location>
</feature>
<feature type="transmembrane region" description="Helical" evidence="2">
    <location>
        <begin position="20"/>
        <end position="38"/>
    </location>
</feature>
<keyword evidence="2" id="KW-0812">Transmembrane</keyword>
<proteinExistence type="predicted"/>
<evidence type="ECO:0000256" key="2">
    <source>
        <dbReference type="SAM" id="Phobius"/>
    </source>
</evidence>
<accession>W0RF92</accession>
<feature type="region of interest" description="Disordered" evidence="1">
    <location>
        <begin position="194"/>
        <end position="222"/>
    </location>
</feature>
<feature type="compositionally biased region" description="Basic and acidic residues" evidence="1">
    <location>
        <begin position="194"/>
        <end position="210"/>
    </location>
</feature>
<feature type="region of interest" description="Disordered" evidence="1">
    <location>
        <begin position="116"/>
        <end position="169"/>
    </location>
</feature>
<sequence length="284" mass="29235">MDLTRSYSIRSTHGPHGPSFALAVAATGAMLAAAFLAGTSVSHRWWDRDVTKPQEERVTYVAPPVPVRPATPAVPRTPVAPTAPGRADARPAAPTAAPAGGTQVVAPTVTAPQVAPFPAPAAPGDTGVAGRRGAGQAGAAAAAPARGPTASPSPLRIGAELPAPPPLSRAQKDSLLRTLANSMATAMAAAAADARDAKARSDDAQRRQEARTAGGPPGLRFTLLSIPFGGKSPAERKRDSIVDADTRARLAHAGEQRARQRADSVRRDSVRALLDSAHFRRPDD</sequence>
<dbReference type="HOGENOM" id="CLU_979196_0_0_0"/>
<keyword evidence="4" id="KW-1185">Reference proteome</keyword>
<dbReference type="AlphaFoldDB" id="W0RF92"/>
<name>W0RF92_9BACT</name>
<protein>
    <submittedName>
        <fullName evidence="3">Uncharacterized protein</fullName>
    </submittedName>
</protein>
<evidence type="ECO:0000256" key="1">
    <source>
        <dbReference type="SAM" id="MobiDB-lite"/>
    </source>
</evidence>
<dbReference type="KEGG" id="gba:J421_1575"/>
<dbReference type="InParanoid" id="W0RF92"/>
<organism evidence="3 4">
    <name type="scientific">Gemmatirosa kalamazoonensis</name>
    <dbReference type="NCBI Taxonomy" id="861299"/>
    <lineage>
        <taxon>Bacteria</taxon>
        <taxon>Pseudomonadati</taxon>
        <taxon>Gemmatimonadota</taxon>
        <taxon>Gemmatimonadia</taxon>
        <taxon>Gemmatimonadales</taxon>
        <taxon>Gemmatimonadaceae</taxon>
        <taxon>Gemmatirosa</taxon>
    </lineage>
</organism>